<reference evidence="1 2" key="1">
    <citation type="submission" date="2014-02" db="EMBL/GenBank/DDBJ databases">
        <title>Draft genome sequence of Lysinibacillus massiliensis CCUG 49529.</title>
        <authorList>
            <person name="Zhang F."/>
            <person name="Wang G."/>
            <person name="Zhang L."/>
        </authorList>
    </citation>
    <scope>NUCLEOTIDE SEQUENCE [LARGE SCALE GENOMIC DNA]</scope>
    <source>
        <strain evidence="1 2">CCUG 49529</strain>
    </source>
</reference>
<dbReference type="AlphaFoldDB" id="A0A0A3JE69"/>
<evidence type="ECO:0000313" key="2">
    <source>
        <dbReference type="Proteomes" id="UP000030595"/>
    </source>
</evidence>
<dbReference type="eggNOG" id="ENOG50333VV">
    <property type="taxonomic scope" value="Bacteria"/>
</dbReference>
<accession>A0A0A3JE69</accession>
<dbReference type="NCBIfam" id="TIGR04398">
    <property type="entry name" value="SLAP_DUP"/>
    <property type="match status" value="1"/>
</dbReference>
<sequence length="125" mass="14568">MQQLQFETSWDKTLAASDRLYIEQIFNETKIKNNAEFLCSTIREATNYKEELLVTVLVHNFSEQSLLFINTKLRYSIQGEFIAEKLFTIPGLIIPPHISVPWTFIFPKDTFLKKSSYNNGCLEIL</sequence>
<proteinExistence type="predicted"/>
<organism evidence="1 2">
    <name type="scientific">Ureibacillus massiliensis 4400831 = CIP 108448 = CCUG 49529</name>
    <dbReference type="NCBI Taxonomy" id="1211035"/>
    <lineage>
        <taxon>Bacteria</taxon>
        <taxon>Bacillati</taxon>
        <taxon>Bacillota</taxon>
        <taxon>Bacilli</taxon>
        <taxon>Bacillales</taxon>
        <taxon>Caryophanaceae</taxon>
        <taxon>Ureibacillus</taxon>
    </lineage>
</organism>
<name>A0A0A3JE69_9BACL</name>
<protein>
    <recommendedName>
        <fullName evidence="3">SLAP domain-containing protein</fullName>
    </recommendedName>
</protein>
<dbReference type="EMBL" id="JPVQ01000080">
    <property type="protein sequence ID" value="KGR85297.1"/>
    <property type="molecule type" value="Genomic_DNA"/>
</dbReference>
<evidence type="ECO:0000313" key="1">
    <source>
        <dbReference type="EMBL" id="KGR85297.1"/>
    </source>
</evidence>
<comment type="caution">
    <text evidence="1">The sequence shown here is derived from an EMBL/GenBank/DDBJ whole genome shotgun (WGS) entry which is preliminary data.</text>
</comment>
<evidence type="ECO:0008006" key="3">
    <source>
        <dbReference type="Google" id="ProtNLM"/>
    </source>
</evidence>
<keyword evidence="2" id="KW-1185">Reference proteome</keyword>
<dbReference type="OrthoDB" id="1907642at2"/>
<dbReference type="InterPro" id="IPR030910">
    <property type="entry name" value="SLAP_dom"/>
</dbReference>
<dbReference type="RefSeq" id="WP_036180447.1">
    <property type="nucleotide sequence ID" value="NZ_AVCZ01000080.1"/>
</dbReference>
<dbReference type="Proteomes" id="UP000030595">
    <property type="component" value="Unassembled WGS sequence"/>
</dbReference>
<gene>
    <name evidence="1" type="ORF">CD30_19190</name>
</gene>